<accession>A0ABD1YP69</accession>
<comment type="caution">
    <text evidence="1">The sequence shown here is derived from an EMBL/GenBank/DDBJ whole genome shotgun (WGS) entry which is preliminary data.</text>
</comment>
<evidence type="ECO:0000313" key="2">
    <source>
        <dbReference type="Proteomes" id="UP001605036"/>
    </source>
</evidence>
<sequence length="282" mass="31389">MEAEGGITEAEAGNMVVEEGVTEAEGGVLKPEAENMEGEEGVTEAEGGVTEAEAGNMEVEEGITEVDGGVMEADLEEATEAEGGVTEPHLEKAADREGGVTEAEEVAREMEYWDFQNLVVLLTGRRVEHESQVTDDFHAGGDHETLSNTLAVGDVFVVKADDEEMEYWLLRCTARKHKITKKEVRCLWNTEHIFTRDEVVVYGRYFVFQKKLKGPKFIYVEVKKKDPVVIYSHLVRAVKIRMASMPPMGKQQDTAHFSIDNETHEQILATLLESEAPPFEKV</sequence>
<reference evidence="1 2" key="1">
    <citation type="submission" date="2024-09" db="EMBL/GenBank/DDBJ databases">
        <title>Chromosome-scale assembly of Riccia fluitans.</title>
        <authorList>
            <person name="Paukszto L."/>
            <person name="Sawicki J."/>
            <person name="Karawczyk K."/>
            <person name="Piernik-Szablinska J."/>
            <person name="Szczecinska M."/>
            <person name="Mazdziarz M."/>
        </authorList>
    </citation>
    <scope>NUCLEOTIDE SEQUENCE [LARGE SCALE GENOMIC DNA]</scope>
    <source>
        <strain evidence="1">Rf_01</strain>
        <tissue evidence="1">Aerial parts of the thallus</tissue>
    </source>
</reference>
<proteinExistence type="predicted"/>
<dbReference type="Proteomes" id="UP001605036">
    <property type="component" value="Unassembled WGS sequence"/>
</dbReference>
<name>A0ABD1YP69_9MARC</name>
<keyword evidence="2" id="KW-1185">Reference proteome</keyword>
<evidence type="ECO:0000313" key="1">
    <source>
        <dbReference type="EMBL" id="KAL2632570.1"/>
    </source>
</evidence>
<dbReference type="EMBL" id="JBHFFA010000003">
    <property type="protein sequence ID" value="KAL2632570.1"/>
    <property type="molecule type" value="Genomic_DNA"/>
</dbReference>
<gene>
    <name evidence="1" type="ORF">R1flu_004049</name>
</gene>
<dbReference type="AlphaFoldDB" id="A0ABD1YP69"/>
<protein>
    <submittedName>
        <fullName evidence="1">Uncharacterized protein</fullName>
    </submittedName>
</protein>
<organism evidence="1 2">
    <name type="scientific">Riccia fluitans</name>
    <dbReference type="NCBI Taxonomy" id="41844"/>
    <lineage>
        <taxon>Eukaryota</taxon>
        <taxon>Viridiplantae</taxon>
        <taxon>Streptophyta</taxon>
        <taxon>Embryophyta</taxon>
        <taxon>Marchantiophyta</taxon>
        <taxon>Marchantiopsida</taxon>
        <taxon>Marchantiidae</taxon>
        <taxon>Marchantiales</taxon>
        <taxon>Ricciaceae</taxon>
        <taxon>Riccia</taxon>
    </lineage>
</organism>